<comment type="caution">
    <text evidence="5">The sequence shown here is derived from an EMBL/GenBank/DDBJ whole genome shotgun (WGS) entry which is preliminary data.</text>
</comment>
<name>A0ABT8SEX8_9BURK</name>
<keyword evidence="4 5" id="KW-0808">Transferase</keyword>
<dbReference type="SUPFAM" id="SSF56235">
    <property type="entry name" value="N-terminal nucleophile aminohydrolases (Ntn hydrolases)"/>
    <property type="match status" value="1"/>
</dbReference>
<dbReference type="PANTHER" id="PTHR43881:SF1">
    <property type="entry name" value="GAMMA-GLUTAMYLTRANSPEPTIDASE (AFU_ORTHOLOGUE AFUA_4G13580)"/>
    <property type="match status" value="1"/>
</dbReference>
<proteinExistence type="inferred from homology"/>
<comment type="catalytic activity">
    <reaction evidence="2 4">
        <text>glutathione + H2O = L-cysteinylglycine + L-glutamate</text>
        <dbReference type="Rhea" id="RHEA:28807"/>
        <dbReference type="ChEBI" id="CHEBI:15377"/>
        <dbReference type="ChEBI" id="CHEBI:29985"/>
        <dbReference type="ChEBI" id="CHEBI:57925"/>
        <dbReference type="ChEBI" id="CHEBI:61694"/>
        <dbReference type="EC" id="3.4.19.13"/>
    </reaction>
</comment>
<keyword evidence="4" id="KW-0378">Hydrolase</keyword>
<keyword evidence="6" id="KW-1185">Reference proteome</keyword>
<evidence type="ECO:0000256" key="1">
    <source>
        <dbReference type="ARBA" id="ARBA00001049"/>
    </source>
</evidence>
<evidence type="ECO:0000256" key="4">
    <source>
        <dbReference type="RuleBase" id="RU368036"/>
    </source>
</evidence>
<dbReference type="EMBL" id="JAUKVY010000039">
    <property type="protein sequence ID" value="MDO1537335.1"/>
    <property type="molecule type" value="Genomic_DNA"/>
</dbReference>
<evidence type="ECO:0000313" key="5">
    <source>
        <dbReference type="EMBL" id="MDO1537335.1"/>
    </source>
</evidence>
<reference evidence="5" key="1">
    <citation type="submission" date="2023-06" db="EMBL/GenBank/DDBJ databases">
        <authorList>
            <person name="Jiang Y."/>
            <person name="Liu Q."/>
        </authorList>
    </citation>
    <scope>NUCLEOTIDE SEQUENCE</scope>
    <source>
        <strain evidence="5">CGMCC 1.12090</strain>
    </source>
</reference>
<protein>
    <recommendedName>
        <fullName evidence="4">Glutathione hydrolase proenzyme</fullName>
        <ecNumber evidence="4">2.3.2.2</ecNumber>
        <ecNumber evidence="4">3.4.19.13</ecNumber>
    </recommendedName>
    <component>
        <recommendedName>
            <fullName evidence="4">Glutathione hydrolase large chain</fullName>
        </recommendedName>
    </component>
    <component>
        <recommendedName>
            <fullName evidence="4">Glutathione hydrolase small chain</fullName>
        </recommendedName>
    </component>
</protein>
<dbReference type="Gene3D" id="1.10.246.130">
    <property type="match status" value="1"/>
</dbReference>
<dbReference type="Gene3D" id="3.60.20.40">
    <property type="match status" value="1"/>
</dbReference>
<dbReference type="EC" id="3.4.19.13" evidence="4"/>
<accession>A0ABT8SEX8</accession>
<dbReference type="InterPro" id="IPR000101">
    <property type="entry name" value="GGT_peptidase"/>
</dbReference>
<dbReference type="PANTHER" id="PTHR43881">
    <property type="entry name" value="GAMMA-GLUTAMYLTRANSPEPTIDASE (AFU_ORTHOLOGUE AFUA_4G13580)"/>
    <property type="match status" value="1"/>
</dbReference>
<dbReference type="InterPro" id="IPR052896">
    <property type="entry name" value="GGT-like_enzyme"/>
</dbReference>
<keyword evidence="4 5" id="KW-0012">Acyltransferase</keyword>
<dbReference type="RefSeq" id="WP_301815700.1">
    <property type="nucleotide sequence ID" value="NZ_JAUJZH010000039.1"/>
</dbReference>
<evidence type="ECO:0000256" key="3">
    <source>
        <dbReference type="ARBA" id="ARBA00047417"/>
    </source>
</evidence>
<keyword evidence="4" id="KW-0317">Glutathione biosynthesis</keyword>
<comment type="catalytic activity">
    <reaction evidence="3 4">
        <text>an N-terminal (5-L-glutamyl)-[peptide] + an alpha-amino acid = 5-L-glutamyl amino acid + an N-terminal L-alpha-aminoacyl-[peptide]</text>
        <dbReference type="Rhea" id="RHEA:23904"/>
        <dbReference type="Rhea" id="RHEA-COMP:9780"/>
        <dbReference type="Rhea" id="RHEA-COMP:9795"/>
        <dbReference type="ChEBI" id="CHEBI:77644"/>
        <dbReference type="ChEBI" id="CHEBI:78597"/>
        <dbReference type="ChEBI" id="CHEBI:78599"/>
        <dbReference type="ChEBI" id="CHEBI:78608"/>
        <dbReference type="EC" id="2.3.2.2"/>
    </reaction>
</comment>
<comment type="pathway">
    <text evidence="4">Sulfur metabolism; glutathione metabolism.</text>
</comment>
<comment type="catalytic activity">
    <reaction evidence="1 4">
        <text>an S-substituted glutathione + H2O = an S-substituted L-cysteinylglycine + L-glutamate</text>
        <dbReference type="Rhea" id="RHEA:59468"/>
        <dbReference type="ChEBI" id="CHEBI:15377"/>
        <dbReference type="ChEBI" id="CHEBI:29985"/>
        <dbReference type="ChEBI" id="CHEBI:90779"/>
        <dbReference type="ChEBI" id="CHEBI:143103"/>
        <dbReference type="EC" id="3.4.19.13"/>
    </reaction>
</comment>
<organism evidence="5 6">
    <name type="scientific">Variovorax ginsengisoli</name>
    <dbReference type="NCBI Taxonomy" id="363844"/>
    <lineage>
        <taxon>Bacteria</taxon>
        <taxon>Pseudomonadati</taxon>
        <taxon>Pseudomonadota</taxon>
        <taxon>Betaproteobacteria</taxon>
        <taxon>Burkholderiales</taxon>
        <taxon>Comamonadaceae</taxon>
        <taxon>Variovorax</taxon>
    </lineage>
</organism>
<dbReference type="Proteomes" id="UP001169027">
    <property type="component" value="Unassembled WGS sequence"/>
</dbReference>
<dbReference type="InterPro" id="IPR043137">
    <property type="entry name" value="GGT_ssub_C"/>
</dbReference>
<dbReference type="PRINTS" id="PR01210">
    <property type="entry name" value="GGTRANSPTASE"/>
</dbReference>
<dbReference type="NCBIfam" id="TIGR00066">
    <property type="entry name" value="g_glut_trans"/>
    <property type="match status" value="1"/>
</dbReference>
<gene>
    <name evidence="5" type="primary">ggt</name>
    <name evidence="5" type="ORF">Q2T77_34295</name>
</gene>
<dbReference type="EC" id="2.3.2.2" evidence="4"/>
<comment type="PTM">
    <text evidence="4">Cleaved by autocatalysis into a large and a small subunit.</text>
</comment>
<sequence>MRDLHRPGRSVAMGSRGAAATSHPLSSAIAIEVMRAGGNAVDAALTACSLQSVLEPHNTGLGGDCFALVWRADTQSLHALNGAGYAPQGLSDSGLLAEGIDRIGTEDIHSVTIPGALDAWGRLLRDHGTRSLAEILEPTIDYAEHGIVLAERAAEDWRAETAKLRHDEGACRHLLTPAGEPPRAGDLVRFPALARTLRTIASEGIDAFYRGSLAKAMVSSLQRLGGTHAAADFADFASFYVEPIQTRYRGLDIVQMPPSGQGLTALLMLNILAGFDHSGFEPAGADRFHLQIEACRLAYGARDAYVADPAFAEVPVQELLSERFAARLRERIDPRRAMPAQIVLPGIGQSDTVYLSVVDGEGNVCSLISSLFHAFGSGKVCPQTGVAFQNRGAGFRVQPGHANSVRPRKRPLHTIIPAIAMRDGRPALSFGVMGGPYQATGVVHTLQNVVDFRMNVQEALDAPRGFRFTGAFEAERGISDAVLADLHARGHPVERVQVPWGGGQMIAIDPDRPLVSAGSDPRKDGAALAF</sequence>
<dbReference type="GO" id="GO:0103068">
    <property type="term" value="F:leukotriene C4 gamma-glutamyl transferase activity"/>
    <property type="evidence" value="ECO:0007669"/>
    <property type="project" value="UniProtKB-EC"/>
</dbReference>
<evidence type="ECO:0000256" key="2">
    <source>
        <dbReference type="ARBA" id="ARBA00001089"/>
    </source>
</evidence>
<comment type="subunit">
    <text evidence="4">This enzyme consists of two polypeptide chains, which are synthesized in precursor form from a single polypeptide.</text>
</comment>
<dbReference type="InterPro" id="IPR043138">
    <property type="entry name" value="GGT_lsub"/>
</dbReference>
<dbReference type="Pfam" id="PF01019">
    <property type="entry name" value="G_glu_transpept"/>
    <property type="match status" value="1"/>
</dbReference>
<keyword evidence="4" id="KW-0865">Zymogen</keyword>
<dbReference type="InterPro" id="IPR029055">
    <property type="entry name" value="Ntn_hydrolases_N"/>
</dbReference>
<comment type="similarity">
    <text evidence="4">Belongs to the gamma-glutamyltransferase family.</text>
</comment>
<evidence type="ECO:0000313" key="6">
    <source>
        <dbReference type="Proteomes" id="UP001169027"/>
    </source>
</evidence>